<evidence type="ECO:0000313" key="2">
    <source>
        <dbReference type="EMBL" id="JAI96347.1"/>
    </source>
</evidence>
<evidence type="ECO:0000313" key="3">
    <source>
        <dbReference type="EMBL" id="JAL59810.1"/>
    </source>
</evidence>
<accession>A0A0P4YN54</accession>
<reference evidence="2" key="3">
    <citation type="submission" date="2015-10" db="EMBL/GenBank/DDBJ databases">
        <authorList>
            <person name="Gilbert D.G."/>
        </authorList>
    </citation>
    <scope>NUCLEOTIDE SEQUENCE</scope>
</reference>
<dbReference type="EMBL" id="GDIQ01091916">
    <property type="protein sequence ID" value="JAL59810.1"/>
    <property type="molecule type" value="Transcribed_RNA"/>
</dbReference>
<organism evidence="2">
    <name type="scientific">Daphnia magna</name>
    <dbReference type="NCBI Taxonomy" id="35525"/>
    <lineage>
        <taxon>Eukaryota</taxon>
        <taxon>Metazoa</taxon>
        <taxon>Ecdysozoa</taxon>
        <taxon>Arthropoda</taxon>
        <taxon>Crustacea</taxon>
        <taxon>Branchiopoda</taxon>
        <taxon>Diplostraca</taxon>
        <taxon>Cladocera</taxon>
        <taxon>Anomopoda</taxon>
        <taxon>Daphniidae</taxon>
        <taxon>Daphnia</taxon>
    </lineage>
</organism>
<sequence length="81" mass="9502">MVRRRMTNRVPLQNRSLPHEQNCCKQESSSSSAEQKMHGFNVQRNGTWEASLRRLHSFGALQKKPEPRPACDFENSEYYSF</sequence>
<dbReference type="EMBL" id="GDIP01227054">
    <property type="protein sequence ID" value="JAI96347.1"/>
    <property type="molecule type" value="Transcribed_RNA"/>
</dbReference>
<reference evidence="2" key="1">
    <citation type="submission" date="2015-10" db="EMBL/GenBank/DDBJ databases">
        <title>Daphnia magna gene sets from two clonal populations assembled and annotated with EvidentialGene.</title>
        <authorList>
            <person name="Gilbert D."/>
            <person name="Podicheti R."/>
            <person name="Orsini L."/>
            <person name="Colbourne J."/>
            <person name="Pfrender M."/>
        </authorList>
    </citation>
    <scope>NUCLEOTIDE SEQUENCE</scope>
</reference>
<name>A0A0P4YN54_9CRUS</name>
<proteinExistence type="predicted"/>
<evidence type="ECO:0000256" key="1">
    <source>
        <dbReference type="SAM" id="MobiDB-lite"/>
    </source>
</evidence>
<dbReference type="AlphaFoldDB" id="A0A0P4YN54"/>
<feature type="region of interest" description="Disordered" evidence="1">
    <location>
        <begin position="1"/>
        <end position="36"/>
    </location>
</feature>
<protein>
    <submittedName>
        <fullName evidence="2">Uncharacterized protein</fullName>
    </submittedName>
</protein>
<reference evidence="3" key="2">
    <citation type="submission" date="2015-10" db="EMBL/GenBank/DDBJ databases">
        <title>EvidentialGene: Evidence-directed Construction of Complete mRNA Transcriptomes without Genomes.</title>
        <authorList>
            <person name="Gilbert D.G."/>
        </authorList>
    </citation>
    <scope>NUCLEOTIDE SEQUENCE</scope>
</reference>